<dbReference type="Gene3D" id="3.90.640.20">
    <property type="entry name" value="Heat-shock cognate protein, ATPase"/>
    <property type="match status" value="1"/>
</dbReference>
<feature type="chain" id="PRO_5012439760" description="DUF3298 domain-containing protein" evidence="1">
    <location>
        <begin position="28"/>
        <end position="232"/>
    </location>
</feature>
<keyword evidence="4" id="KW-1185">Reference proteome</keyword>
<accession>A0A1X2EQT9</accession>
<proteinExistence type="predicted"/>
<dbReference type="AlphaFoldDB" id="A0A1X2EQT9"/>
<evidence type="ECO:0000313" key="4">
    <source>
        <dbReference type="Proteomes" id="UP000193090"/>
    </source>
</evidence>
<protein>
    <recommendedName>
        <fullName evidence="2">DUF3298 domain-containing protein</fullName>
    </recommendedName>
</protein>
<dbReference type="EMBL" id="LQPZ01000006">
    <property type="protein sequence ID" value="ORX08506.1"/>
    <property type="molecule type" value="Genomic_DNA"/>
</dbReference>
<feature type="signal peptide" evidence="1">
    <location>
        <begin position="1"/>
        <end position="27"/>
    </location>
</feature>
<dbReference type="Pfam" id="PF11738">
    <property type="entry name" value="DUF3298"/>
    <property type="match status" value="1"/>
</dbReference>
<dbReference type="NCBIfam" id="NF043047">
    <property type="entry name" value="EstaseRv3036c"/>
    <property type="match status" value="1"/>
</dbReference>
<dbReference type="STRING" id="1798.AWC30_02445"/>
<dbReference type="Gene3D" id="3.30.565.40">
    <property type="entry name" value="Fervidobacterium nodosum Rt17-B1 like"/>
    <property type="match status" value="1"/>
</dbReference>
<evidence type="ECO:0000313" key="3">
    <source>
        <dbReference type="EMBL" id="ORX08506.1"/>
    </source>
</evidence>
<sequence length="232" mass="24925">MTRRPTVAALLATATAAALYGSPTAVAEPGCADLGGTIDGAAFCQIHVNDPDYTLNLEFPTDYPDQQTLTDYLVQNRDGFLSVAQRPATRGIPYEMDATAERYQSGQPPHGTSSVVLKVFQTLGGPHPSTWYKSFNYDRGRQQPITFDTLFAPGAKPLEAIAPLVQRDLEGQLGWRAAMLPGTGTDPAHYQNFAITDDELIFFFAPGELLPLAAGETSARVARDAIPPLALG</sequence>
<dbReference type="InterPro" id="IPR053421">
    <property type="entry name" value="Esterase_Immunogenic_RsiV"/>
</dbReference>
<dbReference type="OrthoDB" id="4696640at2"/>
<keyword evidence="1" id="KW-0732">Signal</keyword>
<comment type="caution">
    <text evidence="3">The sequence shown here is derived from an EMBL/GenBank/DDBJ whole genome shotgun (WGS) entry which is preliminary data.</text>
</comment>
<name>A0A1X2EQT9_9MYCO</name>
<gene>
    <name evidence="3" type="ORF">AWC30_02445</name>
</gene>
<dbReference type="InterPro" id="IPR037126">
    <property type="entry name" value="PdaC/RsiV-like_sf"/>
</dbReference>
<dbReference type="Proteomes" id="UP000193090">
    <property type="component" value="Unassembled WGS sequence"/>
</dbReference>
<evidence type="ECO:0000256" key="1">
    <source>
        <dbReference type="SAM" id="SignalP"/>
    </source>
</evidence>
<dbReference type="InterPro" id="IPR021729">
    <property type="entry name" value="DUF3298"/>
</dbReference>
<evidence type="ECO:0000259" key="2">
    <source>
        <dbReference type="Pfam" id="PF11738"/>
    </source>
</evidence>
<reference evidence="3 4" key="1">
    <citation type="submission" date="2016-01" db="EMBL/GenBank/DDBJ databases">
        <title>The new phylogeny of the genus Mycobacterium.</title>
        <authorList>
            <person name="Tarcisio F."/>
            <person name="Conor M."/>
            <person name="Antonella G."/>
            <person name="Elisabetta G."/>
            <person name="Giulia F.S."/>
            <person name="Sara T."/>
            <person name="Anna F."/>
            <person name="Clotilde B."/>
            <person name="Roberto B."/>
            <person name="Veronica D.S."/>
            <person name="Fabio R."/>
            <person name="Monica P."/>
            <person name="Olivier J."/>
            <person name="Enrico T."/>
            <person name="Nicola S."/>
        </authorList>
    </citation>
    <scope>NUCLEOTIDE SEQUENCE [LARGE SCALE GENOMIC DNA]</scope>
    <source>
        <strain evidence="3 4">DSM 44153</strain>
    </source>
</reference>
<feature type="domain" description="DUF3298" evidence="2">
    <location>
        <begin position="149"/>
        <end position="221"/>
    </location>
</feature>
<organism evidence="3 4">
    <name type="scientific">Mycolicibacillus trivialis</name>
    <dbReference type="NCBI Taxonomy" id="1798"/>
    <lineage>
        <taxon>Bacteria</taxon>
        <taxon>Bacillati</taxon>
        <taxon>Actinomycetota</taxon>
        <taxon>Actinomycetes</taxon>
        <taxon>Mycobacteriales</taxon>
        <taxon>Mycobacteriaceae</taxon>
        <taxon>Mycolicibacillus</taxon>
    </lineage>
</organism>